<proteinExistence type="inferred from homology"/>
<dbReference type="PANTHER" id="PTHR10429">
    <property type="entry name" value="DNA-3-METHYLADENINE GLYCOSYLASE"/>
    <property type="match status" value="1"/>
</dbReference>
<evidence type="ECO:0000256" key="2">
    <source>
        <dbReference type="ARBA" id="ARBA00022763"/>
    </source>
</evidence>
<keyword evidence="6" id="KW-0326">Glycosidase</keyword>
<accession>A0ABV4UQ49</accession>
<dbReference type="InterPro" id="IPR011034">
    <property type="entry name" value="Formyl_transferase-like_C_sf"/>
</dbReference>
<dbReference type="InterPro" id="IPR003180">
    <property type="entry name" value="MPG"/>
</dbReference>
<gene>
    <name evidence="6" type="ORF">ACETWP_10805</name>
</gene>
<dbReference type="Gene3D" id="3.10.300.10">
    <property type="entry name" value="Methylpurine-DNA glycosylase (MPG)"/>
    <property type="match status" value="1"/>
</dbReference>
<evidence type="ECO:0000256" key="4">
    <source>
        <dbReference type="ARBA" id="ARBA00023204"/>
    </source>
</evidence>
<dbReference type="EC" id="3.2.2.-" evidence="5"/>
<evidence type="ECO:0000313" key="6">
    <source>
        <dbReference type="EMBL" id="MFB0835078.1"/>
    </source>
</evidence>
<organism evidence="6 7">
    <name type="scientific">Arthrobacter halodurans</name>
    <dbReference type="NCBI Taxonomy" id="516699"/>
    <lineage>
        <taxon>Bacteria</taxon>
        <taxon>Bacillati</taxon>
        <taxon>Actinomycetota</taxon>
        <taxon>Actinomycetes</taxon>
        <taxon>Micrococcales</taxon>
        <taxon>Micrococcaceae</taxon>
        <taxon>Arthrobacter</taxon>
    </lineage>
</organism>
<protein>
    <recommendedName>
        <fullName evidence="5">Putative 3-methyladenine DNA glycosylase</fullName>
        <ecNumber evidence="5">3.2.2.-</ecNumber>
    </recommendedName>
</protein>
<dbReference type="NCBIfam" id="NF002003">
    <property type="entry name" value="PRK00802.1-3"/>
    <property type="match status" value="1"/>
</dbReference>
<dbReference type="Proteomes" id="UP001575652">
    <property type="component" value="Unassembled WGS sequence"/>
</dbReference>
<evidence type="ECO:0000256" key="3">
    <source>
        <dbReference type="ARBA" id="ARBA00022801"/>
    </source>
</evidence>
<name>A0ABV4UQ49_9MICC</name>
<dbReference type="Pfam" id="PF02245">
    <property type="entry name" value="Pur_DNA_glyco"/>
    <property type="match status" value="1"/>
</dbReference>
<dbReference type="EMBL" id="JBHDLJ010000008">
    <property type="protein sequence ID" value="MFB0835078.1"/>
    <property type="molecule type" value="Genomic_DNA"/>
</dbReference>
<keyword evidence="3 5" id="KW-0378">Hydrolase</keyword>
<sequence length="208" mass="21666">MRRGALDVAPLLLNAVVATEVDGERVAVRLTEVEAYEGARDPGSHGYRGRTARNSALFGPPGTLYVYFTYGMHFCANIVCGGDGVASAVLMRAGEVVEGRSTAAARRRGPARDRDLANGPAKLAQALGLDRRYDGAVLGTAALTLGTPAATLDGVAARPPAGMMRGPRVGVSGPGGGDAYAWRFWLPGEETVSRYRAAVARPPRGAAE</sequence>
<dbReference type="RefSeq" id="WP_373972381.1">
    <property type="nucleotide sequence ID" value="NZ_JBHDLJ010000008.1"/>
</dbReference>
<comment type="caution">
    <text evidence="6">The sequence shown here is derived from an EMBL/GenBank/DDBJ whole genome shotgun (WGS) entry which is preliminary data.</text>
</comment>
<dbReference type="NCBIfam" id="TIGR00567">
    <property type="entry name" value="3mg"/>
    <property type="match status" value="1"/>
</dbReference>
<keyword evidence="7" id="KW-1185">Reference proteome</keyword>
<evidence type="ECO:0000313" key="7">
    <source>
        <dbReference type="Proteomes" id="UP001575652"/>
    </source>
</evidence>
<dbReference type="GO" id="GO:0016798">
    <property type="term" value="F:hydrolase activity, acting on glycosyl bonds"/>
    <property type="evidence" value="ECO:0007669"/>
    <property type="project" value="UniProtKB-KW"/>
</dbReference>
<reference evidence="6 7" key="1">
    <citation type="submission" date="2024-09" db="EMBL/GenBank/DDBJ databases">
        <authorList>
            <person name="Salinas-Garcia M.A."/>
            <person name="Prieme A."/>
        </authorList>
    </citation>
    <scope>NUCLEOTIDE SEQUENCE [LARGE SCALE GENOMIC DNA]</scope>
    <source>
        <strain evidence="6 7">DSM 21081</strain>
    </source>
</reference>
<comment type="similarity">
    <text evidence="1 5">Belongs to the DNA glycosylase MPG family.</text>
</comment>
<dbReference type="PANTHER" id="PTHR10429:SF0">
    <property type="entry name" value="DNA-3-METHYLADENINE GLYCOSYLASE"/>
    <property type="match status" value="1"/>
</dbReference>
<keyword evidence="4 5" id="KW-0234">DNA repair</keyword>
<keyword evidence="2 5" id="KW-0227">DNA damage</keyword>
<dbReference type="CDD" id="cd00540">
    <property type="entry name" value="AAG"/>
    <property type="match status" value="1"/>
</dbReference>
<evidence type="ECO:0000256" key="5">
    <source>
        <dbReference type="HAMAP-Rule" id="MF_00527"/>
    </source>
</evidence>
<dbReference type="SUPFAM" id="SSF50486">
    <property type="entry name" value="FMT C-terminal domain-like"/>
    <property type="match status" value="1"/>
</dbReference>
<evidence type="ECO:0000256" key="1">
    <source>
        <dbReference type="ARBA" id="ARBA00009232"/>
    </source>
</evidence>
<dbReference type="InterPro" id="IPR036995">
    <property type="entry name" value="MPG_sf"/>
</dbReference>
<dbReference type="HAMAP" id="MF_00527">
    <property type="entry name" value="3MGH"/>
    <property type="match status" value="1"/>
</dbReference>